<dbReference type="SUPFAM" id="SSF53649">
    <property type="entry name" value="Alkaline phosphatase-like"/>
    <property type="match status" value="1"/>
</dbReference>
<dbReference type="InterPro" id="IPR024607">
    <property type="entry name" value="Sulfatase_CS"/>
</dbReference>
<evidence type="ECO:0000256" key="5">
    <source>
        <dbReference type="ARBA" id="ARBA00022837"/>
    </source>
</evidence>
<keyword evidence="5" id="KW-0106">Calcium</keyword>
<feature type="domain" description="Sulfatase N-terminal" evidence="6">
    <location>
        <begin position="29"/>
        <end position="85"/>
    </location>
</feature>
<dbReference type="Proteomes" id="UP001266305">
    <property type="component" value="Unassembled WGS sequence"/>
</dbReference>
<dbReference type="InterPro" id="IPR017850">
    <property type="entry name" value="Alkaline_phosphatase_core_sf"/>
</dbReference>
<evidence type="ECO:0000256" key="4">
    <source>
        <dbReference type="ARBA" id="ARBA00022801"/>
    </source>
</evidence>
<comment type="cofactor">
    <cofactor evidence="1">
        <name>Ca(2+)</name>
        <dbReference type="ChEBI" id="CHEBI:29108"/>
    </cofactor>
</comment>
<evidence type="ECO:0000256" key="1">
    <source>
        <dbReference type="ARBA" id="ARBA00001913"/>
    </source>
</evidence>
<keyword evidence="4" id="KW-0378">Hydrolase</keyword>
<evidence type="ECO:0000256" key="3">
    <source>
        <dbReference type="ARBA" id="ARBA00022723"/>
    </source>
</evidence>
<protein>
    <recommendedName>
        <fullName evidence="6">Sulfatase N-terminal domain-containing protein</fullName>
    </recommendedName>
</protein>
<evidence type="ECO:0000313" key="7">
    <source>
        <dbReference type="EMBL" id="KAK2083171.1"/>
    </source>
</evidence>
<comment type="caution">
    <text evidence="7">The sequence shown here is derived from an EMBL/GenBank/DDBJ whole genome shotgun (WGS) entry which is preliminary data.</text>
</comment>
<keyword evidence="3" id="KW-0479">Metal-binding</keyword>
<reference evidence="7 8" key="1">
    <citation type="submission" date="2023-05" db="EMBL/GenBank/DDBJ databases">
        <title>B98-5 Cell Line De Novo Hybrid Assembly: An Optical Mapping Approach.</title>
        <authorList>
            <person name="Kananen K."/>
            <person name="Auerbach J.A."/>
            <person name="Kautto E."/>
            <person name="Blachly J.S."/>
        </authorList>
    </citation>
    <scope>NUCLEOTIDE SEQUENCE [LARGE SCALE GENOMIC DNA]</scope>
    <source>
        <strain evidence="7">B95-8</strain>
        <tissue evidence="7">Cell line</tissue>
    </source>
</reference>
<keyword evidence="8" id="KW-1185">Reference proteome</keyword>
<dbReference type="Pfam" id="PF00884">
    <property type="entry name" value="Sulfatase"/>
    <property type="match status" value="1"/>
</dbReference>
<dbReference type="EMBL" id="JASSZA010000023">
    <property type="protein sequence ID" value="KAK2083171.1"/>
    <property type="molecule type" value="Genomic_DNA"/>
</dbReference>
<evidence type="ECO:0000259" key="6">
    <source>
        <dbReference type="Pfam" id="PF00884"/>
    </source>
</evidence>
<evidence type="ECO:0000256" key="2">
    <source>
        <dbReference type="ARBA" id="ARBA00008779"/>
    </source>
</evidence>
<dbReference type="InterPro" id="IPR000917">
    <property type="entry name" value="Sulfatase_N"/>
</dbReference>
<proteinExistence type="inferred from homology"/>
<dbReference type="InterPro" id="IPR050738">
    <property type="entry name" value="Sulfatase"/>
</dbReference>
<sequence>MRIPSVPGTEGWQMMSQEGKKGPEFLVEDMVYNLWGIAWTPNIDRLASEGVKLTQHLAASPLCTPSRAAFMTGRYPVRSGNLSSTSQGLWSRLG</sequence>
<organism evidence="7 8">
    <name type="scientific">Saguinus oedipus</name>
    <name type="common">Cotton-top tamarin</name>
    <name type="synonym">Oedipomidas oedipus</name>
    <dbReference type="NCBI Taxonomy" id="9490"/>
    <lineage>
        <taxon>Eukaryota</taxon>
        <taxon>Metazoa</taxon>
        <taxon>Chordata</taxon>
        <taxon>Craniata</taxon>
        <taxon>Vertebrata</taxon>
        <taxon>Euteleostomi</taxon>
        <taxon>Mammalia</taxon>
        <taxon>Eutheria</taxon>
        <taxon>Euarchontoglires</taxon>
        <taxon>Primates</taxon>
        <taxon>Haplorrhini</taxon>
        <taxon>Platyrrhini</taxon>
        <taxon>Cebidae</taxon>
        <taxon>Callitrichinae</taxon>
        <taxon>Saguinus</taxon>
    </lineage>
</organism>
<dbReference type="PROSITE" id="PS00523">
    <property type="entry name" value="SULFATASE_1"/>
    <property type="match status" value="1"/>
</dbReference>
<comment type="similarity">
    <text evidence="2">Belongs to the sulfatase family.</text>
</comment>
<evidence type="ECO:0000313" key="8">
    <source>
        <dbReference type="Proteomes" id="UP001266305"/>
    </source>
</evidence>
<name>A0ABQ9TEK8_SAGOE</name>
<accession>A0ABQ9TEK8</accession>
<dbReference type="Gene3D" id="3.40.720.10">
    <property type="entry name" value="Alkaline Phosphatase, subunit A"/>
    <property type="match status" value="1"/>
</dbReference>
<dbReference type="PANTHER" id="PTHR42693">
    <property type="entry name" value="ARYLSULFATASE FAMILY MEMBER"/>
    <property type="match status" value="1"/>
</dbReference>
<gene>
    <name evidence="7" type="ORF">P7K49_038407</name>
</gene>
<dbReference type="PANTHER" id="PTHR42693:SF9">
    <property type="entry name" value="STERYL-SULFATASE"/>
    <property type="match status" value="1"/>
</dbReference>